<evidence type="ECO:0000313" key="1">
    <source>
        <dbReference type="EMBL" id="QPL14023.1"/>
    </source>
</evidence>
<reference evidence="1 2" key="1">
    <citation type="submission" date="2020-11" db="EMBL/GenBank/DDBJ databases">
        <authorList>
            <person name="Abbas M."/>
            <person name="Al-Sayah O.M."/>
            <person name="Andersen R.L.H."/>
            <person name="Bergmann J.E."/>
            <person name="Bova E."/>
            <person name="Brown M.E."/>
            <person name="Bubb C.A."/>
            <person name="Burke A.C."/>
            <person name="Callaghan L.J."/>
            <person name="Cen M."/>
            <person name="Choy S."/>
            <person name="Cooney E.A."/>
            <person name="Costea E.M."/>
            <person name="Dean S.N."/>
            <person name="DeRose A."/>
            <person name="Dusenberry H.A."/>
            <person name="English J.H."/>
            <person name="Evans K.M."/>
            <person name="Ganiere N.C."/>
            <person name="Gidwani K.N."/>
            <person name="Giroski J.N."/>
            <person name="Golden E.M."/>
            <person name="Gonzalez D."/>
            <person name="Graham A.P."/>
            <person name="Guo Y."/>
            <person name="Hua K.S."/>
            <person name="Huynh L.M."/>
            <person name="Isaac D.M."/>
            <person name="Karmazyn C.B."/>
            <person name="Keith A.M."/>
            <person name="Khattri M.R."/>
            <person name="Khieu A.S."/>
            <person name="Khripkova S.C."/>
            <person name="Kim J.W."/>
            <person name="Lane S.C."/>
            <person name="Lascola A.T."/>
            <person name="Loui A.O."/>
            <person name="Lux A.T."/>
            <person name="Mannino A.M."/>
            <person name="Marcinko M.S."/>
            <person name="Martin A."/>
            <person name="Marvil H.G."/>
            <person name="May R.M."/>
            <person name="Mihalic J.A."/>
            <person name="Mullen A.E."/>
            <person name="Neal C.V."/>
            <person name="Neal M.A."/>
            <person name="Ortiz G."/>
            <person name="Patel R.U."/>
            <person name="Pathapadu A.S."/>
            <person name="Pellegrino J."/>
            <person name="Perks C.M."/>
            <person name="Peschel J.L."/>
            <person name="Peters W.T."/>
            <person name="Plenty T.M."/>
            <person name="Ramnath S.P."/>
            <person name="Ranatunga R.N."/>
            <person name="Reed E.A."/>
            <person name="Rockhill M.J."/>
            <person name="Rupp J.S."/>
            <person name="Salmon W.P."/>
            <person name="Santora M.A."/>
            <person name="Satcho E.S."/>
            <person name="Sathasivam A."/>
            <person name="Schartner A.G."/>
            <person name="Sergi R."/>
            <person name="Shannon L.C."/>
            <person name="Shay K.-I.J."/>
            <person name="Steinmetz E.L."/>
            <person name="Stern A.M."/>
            <person name="Vanacore A.D."/>
            <person name="Xu K."/>
            <person name="Grousd J.A."/>
            <person name="Warner M.H."/>
            <person name="Garlena R.A."/>
            <person name="Russell D.A."/>
            <person name="Pope W.H."/>
            <person name="Jacobs-Sera D."/>
            <person name="Hatfull G.F."/>
        </authorList>
    </citation>
    <scope>NUCLEOTIDE SEQUENCE [LARGE SCALE GENOMIC DNA]</scope>
</reference>
<evidence type="ECO:0000313" key="2">
    <source>
        <dbReference type="Proteomes" id="UP000594822"/>
    </source>
</evidence>
<protein>
    <submittedName>
        <fullName evidence="1">Uncharacterized protein</fullName>
    </submittedName>
</protein>
<dbReference type="GeneID" id="65132725"/>
<accession>A0A7T0M0X2</accession>
<sequence>MSRKHAAGLIGLAAFSLGTSLGDDHWWTWFVIVGNLLLLEYGWSQLTAAEVDQ</sequence>
<dbReference type="Proteomes" id="UP000594822">
    <property type="component" value="Segment"/>
</dbReference>
<organism evidence="1 2">
    <name type="scientific">Gordonia phage Blino</name>
    <dbReference type="NCBI Taxonomy" id="2793696"/>
    <lineage>
        <taxon>Viruses</taxon>
        <taxon>Duplodnaviria</taxon>
        <taxon>Heunggongvirae</taxon>
        <taxon>Uroviricota</taxon>
        <taxon>Caudoviricetes</taxon>
        <taxon>Jujuvirus</taxon>
        <taxon>Jujuvirus blino</taxon>
    </lineage>
</organism>
<gene>
    <name evidence="1" type="primary">75</name>
    <name evidence="1" type="ORF">SEA_BLINO_75</name>
</gene>
<dbReference type="EMBL" id="MW291016">
    <property type="protein sequence ID" value="QPL14023.1"/>
    <property type="molecule type" value="Genomic_DNA"/>
</dbReference>
<dbReference type="RefSeq" id="YP_010114164.1">
    <property type="nucleotide sequence ID" value="NC_055912.1"/>
</dbReference>
<keyword evidence="2" id="KW-1185">Reference proteome</keyword>
<dbReference type="KEGG" id="vg:65132725"/>
<proteinExistence type="predicted"/>
<name>A0A7T0M0X2_9CAUD</name>